<dbReference type="Proteomes" id="UP000264062">
    <property type="component" value="Unassembled WGS sequence"/>
</dbReference>
<dbReference type="GO" id="GO:0016491">
    <property type="term" value="F:oxidoreductase activity"/>
    <property type="evidence" value="ECO:0007669"/>
    <property type="project" value="InterPro"/>
</dbReference>
<sequence>MKIVMLNGSARKNGSTNALLTMIADHFKQSKFECDLINISDYKINYCLGCQECKETKECKQIDDVKIIYEILKTADLIIVATPSYWGSVTGQLKVFFDRSLPYCDTIDGSSSFPKHKRAISISIRAGAGKAENMEIIKSVEHYFSHLGITPIGNITFENIRINTDLNSVSMREKIYTFTEELISLLHNMNSTPRKD</sequence>
<dbReference type="InterPro" id="IPR051796">
    <property type="entry name" value="ISF_SsuE-like"/>
</dbReference>
<evidence type="ECO:0000313" key="4">
    <source>
        <dbReference type="EMBL" id="HAV91927.1"/>
    </source>
</evidence>
<keyword evidence="2" id="KW-0288">FMN</keyword>
<reference evidence="4 5" key="1">
    <citation type="journal article" date="2018" name="Nat. Biotechnol.">
        <title>A standardized bacterial taxonomy based on genome phylogeny substantially revises the tree of life.</title>
        <authorList>
            <person name="Parks D.H."/>
            <person name="Chuvochina M."/>
            <person name="Waite D.W."/>
            <person name="Rinke C."/>
            <person name="Skarshewski A."/>
            <person name="Chaumeil P.A."/>
            <person name="Hugenholtz P."/>
        </authorList>
    </citation>
    <scope>NUCLEOTIDE SEQUENCE [LARGE SCALE GENOMIC DNA]</scope>
    <source>
        <strain evidence="4">UBA9956</strain>
    </source>
</reference>
<evidence type="ECO:0000256" key="1">
    <source>
        <dbReference type="ARBA" id="ARBA00022630"/>
    </source>
</evidence>
<protein>
    <recommendedName>
        <fullName evidence="3">NADPH-dependent FMN reductase-like domain-containing protein</fullName>
    </recommendedName>
</protein>
<dbReference type="PANTHER" id="PTHR43278:SF4">
    <property type="entry name" value="NAD(P)H-DEPENDENT FMN-CONTAINING OXIDOREDUCTASE YWQN-RELATED"/>
    <property type="match status" value="1"/>
</dbReference>
<evidence type="ECO:0000259" key="3">
    <source>
        <dbReference type="Pfam" id="PF03358"/>
    </source>
</evidence>
<evidence type="ECO:0000256" key="2">
    <source>
        <dbReference type="ARBA" id="ARBA00022643"/>
    </source>
</evidence>
<name>A0A350H8R1_UNCW3</name>
<comment type="caution">
    <text evidence="4">The sequence shown here is derived from an EMBL/GenBank/DDBJ whole genome shotgun (WGS) entry which is preliminary data.</text>
</comment>
<organism evidence="4 5">
    <name type="scientific">candidate division WOR-3 bacterium</name>
    <dbReference type="NCBI Taxonomy" id="2052148"/>
    <lineage>
        <taxon>Bacteria</taxon>
        <taxon>Bacteria division WOR-3</taxon>
    </lineage>
</organism>
<dbReference type="EMBL" id="DMZY01000060">
    <property type="protein sequence ID" value="HAV91927.1"/>
    <property type="molecule type" value="Genomic_DNA"/>
</dbReference>
<keyword evidence="1" id="KW-0285">Flavoprotein</keyword>
<feature type="domain" description="NADPH-dependent FMN reductase-like" evidence="3">
    <location>
        <begin position="1"/>
        <end position="156"/>
    </location>
</feature>
<dbReference type="Pfam" id="PF03358">
    <property type="entry name" value="FMN_red"/>
    <property type="match status" value="1"/>
</dbReference>
<dbReference type="InterPro" id="IPR029039">
    <property type="entry name" value="Flavoprotein-like_sf"/>
</dbReference>
<gene>
    <name evidence="4" type="ORF">DCW38_01945</name>
</gene>
<dbReference type="InterPro" id="IPR005025">
    <property type="entry name" value="FMN_Rdtase-like_dom"/>
</dbReference>
<dbReference type="SUPFAM" id="SSF52218">
    <property type="entry name" value="Flavoproteins"/>
    <property type="match status" value="1"/>
</dbReference>
<accession>A0A350H8R1</accession>
<evidence type="ECO:0000313" key="5">
    <source>
        <dbReference type="Proteomes" id="UP000264062"/>
    </source>
</evidence>
<dbReference type="PANTHER" id="PTHR43278">
    <property type="entry name" value="NAD(P)H-DEPENDENT FMN-CONTAINING OXIDOREDUCTASE YWQN-RELATED"/>
    <property type="match status" value="1"/>
</dbReference>
<dbReference type="Gene3D" id="3.40.50.360">
    <property type="match status" value="1"/>
</dbReference>
<dbReference type="AlphaFoldDB" id="A0A350H8R1"/>
<proteinExistence type="predicted"/>